<feature type="domain" description="Peptidase C14 caspase" evidence="3">
    <location>
        <begin position="5"/>
        <end position="244"/>
    </location>
</feature>
<dbReference type="NCBIfam" id="NF047832">
    <property type="entry name" value="caspase_w_EACC1"/>
    <property type="match status" value="1"/>
</dbReference>
<dbReference type="PANTHER" id="PTHR22576">
    <property type="entry name" value="MUCOSA ASSOCIATED LYMPHOID TISSUE LYMPHOMA TRANSLOCATION PROTEIN 1/PARACASPASE"/>
    <property type="match status" value="1"/>
</dbReference>
<name>A0ABU0QB40_STRAH</name>
<dbReference type="InterPro" id="IPR029030">
    <property type="entry name" value="Caspase-like_dom_sf"/>
</dbReference>
<sequence>MDQSRHALIVANDRYDDQGLRQLRSPAQDALALAEVLGDPQVGDFDVEVLRNEPVHAIRRVVERFFSEGGRDDTLMLHFSCHGLKSESGSLYFAARDTEPRLLEATAVSAQFVRHCMSRTRARRTVLFLDCCYGGAFSRGASGVRASEDVHVLESFGGEQAGGRGWAVITASNSMEYAFEGADLAEGSAPRPSVFTHAVVEGLTTGEADLDADGKVSLDELYDYVFDHVRRQNPNQTPGRTVDMQGDLYLAHSRRRRIVPRPLPQALRRAVEDPDFYTRLGALAELRARMQDTDLSVALGARQALAEMAQNDIRIVSDEARRALAESELRPDPDSLDFGRVPLNSVAPHRPVRLLGPPLARDCGPQPARPGQDWLRAAETPEGLDVSIDTATAGRRSGELRLKGAVGEAVVRVEAEVVPEPAGTTTPPRPPSPPSSVPSSPPPPPPSRPRPPSPTQTAGPAGGPRHTASAGGGAAGRRGRGRPQGGATVGMPRPAAAGTPAHDAPPERSLRAPGLAAAALALALASVATVAWAAVRAGSAAEERVATGDSIDLSEHVHDFGVLPPLIAALITAVAALVLCAYARHELASGVRRPTPWASGTARSLAWTAMFLSVASLALGALMAIAYPITNHFW</sequence>
<keyword evidence="2" id="KW-0472">Membrane</keyword>
<evidence type="ECO:0000259" key="3">
    <source>
        <dbReference type="Pfam" id="PF00656"/>
    </source>
</evidence>
<dbReference type="InterPro" id="IPR011600">
    <property type="entry name" value="Pept_C14_caspase"/>
</dbReference>
<feature type="compositionally biased region" description="Pro residues" evidence="1">
    <location>
        <begin position="427"/>
        <end position="454"/>
    </location>
</feature>
<feature type="transmembrane region" description="Helical" evidence="2">
    <location>
        <begin position="604"/>
        <end position="629"/>
    </location>
</feature>
<dbReference type="PROSITE" id="PS00018">
    <property type="entry name" value="EF_HAND_1"/>
    <property type="match status" value="1"/>
</dbReference>
<dbReference type="EMBL" id="JAUSYA010000001">
    <property type="protein sequence ID" value="MDQ0687878.1"/>
    <property type="molecule type" value="Genomic_DNA"/>
</dbReference>
<dbReference type="Proteomes" id="UP001243364">
    <property type="component" value="Unassembled WGS sequence"/>
</dbReference>
<dbReference type="InterPro" id="IPR018247">
    <property type="entry name" value="EF_Hand_1_Ca_BS"/>
</dbReference>
<feature type="transmembrane region" description="Helical" evidence="2">
    <location>
        <begin position="562"/>
        <end position="583"/>
    </location>
</feature>
<organism evidence="4 5">
    <name type="scientific">Streptomyces achromogenes</name>
    <dbReference type="NCBI Taxonomy" id="67255"/>
    <lineage>
        <taxon>Bacteria</taxon>
        <taxon>Bacillati</taxon>
        <taxon>Actinomycetota</taxon>
        <taxon>Actinomycetes</taxon>
        <taxon>Kitasatosporales</taxon>
        <taxon>Streptomycetaceae</taxon>
        <taxon>Streptomyces</taxon>
    </lineage>
</organism>
<accession>A0ABU0QB40</accession>
<keyword evidence="5" id="KW-1185">Reference proteome</keyword>
<keyword evidence="2" id="KW-1133">Transmembrane helix</keyword>
<dbReference type="SUPFAM" id="SSF52129">
    <property type="entry name" value="Caspase-like"/>
    <property type="match status" value="1"/>
</dbReference>
<proteinExistence type="predicted"/>
<keyword evidence="2" id="KW-0812">Transmembrane</keyword>
<evidence type="ECO:0000256" key="2">
    <source>
        <dbReference type="SAM" id="Phobius"/>
    </source>
</evidence>
<dbReference type="Gene3D" id="3.40.50.1460">
    <property type="match status" value="1"/>
</dbReference>
<evidence type="ECO:0000313" key="4">
    <source>
        <dbReference type="EMBL" id="MDQ0687878.1"/>
    </source>
</evidence>
<dbReference type="PANTHER" id="PTHR22576:SF37">
    <property type="entry name" value="MUCOSA-ASSOCIATED LYMPHOID TISSUE LYMPHOMA TRANSLOCATION PROTEIN 1"/>
    <property type="match status" value="1"/>
</dbReference>
<evidence type="ECO:0000256" key="1">
    <source>
        <dbReference type="SAM" id="MobiDB-lite"/>
    </source>
</evidence>
<dbReference type="RefSeq" id="WP_307048047.1">
    <property type="nucleotide sequence ID" value="NZ_JAUSYA010000001.1"/>
</dbReference>
<comment type="caution">
    <text evidence="4">The sequence shown here is derived from an EMBL/GenBank/DDBJ whole genome shotgun (WGS) entry which is preliminary data.</text>
</comment>
<feature type="region of interest" description="Disordered" evidence="1">
    <location>
        <begin position="417"/>
        <end position="509"/>
    </location>
</feature>
<dbReference type="InterPro" id="IPR052039">
    <property type="entry name" value="Caspase-related_regulators"/>
</dbReference>
<reference evidence="4 5" key="1">
    <citation type="submission" date="2023-07" db="EMBL/GenBank/DDBJ databases">
        <title>Comparative genomics of wheat-associated soil bacteria to identify genetic determinants of phenazine resistance.</title>
        <authorList>
            <person name="Mouncey N."/>
        </authorList>
    </citation>
    <scope>NUCLEOTIDE SEQUENCE [LARGE SCALE GENOMIC DNA]</scope>
    <source>
        <strain evidence="4 5">W4I19-2</strain>
    </source>
</reference>
<protein>
    <recommendedName>
        <fullName evidence="3">Peptidase C14 caspase domain-containing protein</fullName>
    </recommendedName>
</protein>
<evidence type="ECO:0000313" key="5">
    <source>
        <dbReference type="Proteomes" id="UP001243364"/>
    </source>
</evidence>
<gene>
    <name evidence="4" type="ORF">QFZ56_006841</name>
</gene>
<feature type="compositionally biased region" description="Gly residues" evidence="1">
    <location>
        <begin position="470"/>
        <end position="488"/>
    </location>
</feature>
<dbReference type="Pfam" id="PF00656">
    <property type="entry name" value="Peptidase_C14"/>
    <property type="match status" value="1"/>
</dbReference>